<dbReference type="EMBL" id="KZ992439">
    <property type="protein sequence ID" value="RKP10724.1"/>
    <property type="molecule type" value="Genomic_DNA"/>
</dbReference>
<name>A0A4P9XWL0_9FUNG</name>
<dbReference type="SUPFAM" id="SSF56300">
    <property type="entry name" value="Metallo-dependent phosphatases"/>
    <property type="match status" value="1"/>
</dbReference>
<feature type="non-terminal residue" evidence="1">
    <location>
        <position position="253"/>
    </location>
</feature>
<dbReference type="Proteomes" id="UP000271241">
    <property type="component" value="Unassembled WGS sequence"/>
</dbReference>
<gene>
    <name evidence="1" type="ORF">THASP1DRAFT_11315</name>
</gene>
<sequence length="253" mass="27183">RRVVAVGSLHGDMSAALSVLRMAGVIDDGGKWAGGSHTVLVQTGNVIDYGPDTKDLLTLFPRLVQEANRAGGRVMQLLGRHELMNMLGDLRFVRERSDEFLTSDSRATTFSPTGYLGFRLFNLPAVHQIGDTIFAHGGILPAWATKNIYAINRLVADGLISYTNKLKNDASAVRPPILDTTGPLQCDGYMEGATAPACSILEHTLSRMGVKRMVIGSSLQENGTIRSQCNGQLFSVNVGISSAIRGNKAALEI</sequence>
<dbReference type="STRING" id="78915.A0A4P9XWL0"/>
<proteinExistence type="predicted"/>
<protein>
    <submittedName>
        <fullName evidence="1">Metallo-dependent phosphatase-like protein</fullName>
    </submittedName>
</protein>
<evidence type="ECO:0000313" key="1">
    <source>
        <dbReference type="EMBL" id="RKP10724.1"/>
    </source>
</evidence>
<feature type="non-terminal residue" evidence="1">
    <location>
        <position position="1"/>
    </location>
</feature>
<organism evidence="1 2">
    <name type="scientific">Thamnocephalis sphaerospora</name>
    <dbReference type="NCBI Taxonomy" id="78915"/>
    <lineage>
        <taxon>Eukaryota</taxon>
        <taxon>Fungi</taxon>
        <taxon>Fungi incertae sedis</taxon>
        <taxon>Zoopagomycota</taxon>
        <taxon>Zoopagomycotina</taxon>
        <taxon>Zoopagomycetes</taxon>
        <taxon>Zoopagales</taxon>
        <taxon>Sigmoideomycetaceae</taxon>
        <taxon>Thamnocephalis</taxon>
    </lineage>
</organism>
<reference evidence="2" key="1">
    <citation type="journal article" date="2018" name="Nat. Microbiol.">
        <title>Leveraging single-cell genomics to expand the fungal tree of life.</title>
        <authorList>
            <person name="Ahrendt S.R."/>
            <person name="Quandt C.A."/>
            <person name="Ciobanu D."/>
            <person name="Clum A."/>
            <person name="Salamov A."/>
            <person name="Andreopoulos B."/>
            <person name="Cheng J.F."/>
            <person name="Woyke T."/>
            <person name="Pelin A."/>
            <person name="Henrissat B."/>
            <person name="Reynolds N.K."/>
            <person name="Benny G.L."/>
            <person name="Smith M.E."/>
            <person name="James T.Y."/>
            <person name="Grigoriev I.V."/>
        </authorList>
    </citation>
    <scope>NUCLEOTIDE SEQUENCE [LARGE SCALE GENOMIC DNA]</scope>
    <source>
        <strain evidence="2">RSA 1356</strain>
    </source>
</reference>
<dbReference type="PANTHER" id="PTHR46546:SF4">
    <property type="entry name" value="SHEWANELLA-LIKE PROTEIN PHOSPHATASE 1"/>
    <property type="match status" value="1"/>
</dbReference>
<evidence type="ECO:0000313" key="2">
    <source>
        <dbReference type="Proteomes" id="UP000271241"/>
    </source>
</evidence>
<dbReference type="PANTHER" id="PTHR46546">
    <property type="entry name" value="SHEWANELLA-LIKE PROTEIN PHOSPHATASE 1"/>
    <property type="match status" value="1"/>
</dbReference>
<dbReference type="Gene3D" id="3.60.21.10">
    <property type="match status" value="1"/>
</dbReference>
<accession>A0A4P9XWL0</accession>
<dbReference type="InterPro" id="IPR029052">
    <property type="entry name" value="Metallo-depent_PP-like"/>
</dbReference>
<keyword evidence="2" id="KW-1185">Reference proteome</keyword>
<dbReference type="AlphaFoldDB" id="A0A4P9XWL0"/>
<dbReference type="OrthoDB" id="5976022at2759"/>